<dbReference type="EMBL" id="JAIWYP010000013">
    <property type="protein sequence ID" value="KAH3720091.1"/>
    <property type="molecule type" value="Genomic_DNA"/>
</dbReference>
<dbReference type="Proteomes" id="UP000828390">
    <property type="component" value="Unassembled WGS sequence"/>
</dbReference>
<reference evidence="1" key="1">
    <citation type="journal article" date="2019" name="bioRxiv">
        <title>The Genome of the Zebra Mussel, Dreissena polymorpha: A Resource for Invasive Species Research.</title>
        <authorList>
            <person name="McCartney M.A."/>
            <person name="Auch B."/>
            <person name="Kono T."/>
            <person name="Mallez S."/>
            <person name="Zhang Y."/>
            <person name="Obille A."/>
            <person name="Becker A."/>
            <person name="Abrahante J.E."/>
            <person name="Garbe J."/>
            <person name="Badalamenti J.P."/>
            <person name="Herman A."/>
            <person name="Mangelson H."/>
            <person name="Liachko I."/>
            <person name="Sullivan S."/>
            <person name="Sone E.D."/>
            <person name="Koren S."/>
            <person name="Silverstein K.A.T."/>
            <person name="Beckman K.B."/>
            <person name="Gohl D.M."/>
        </authorList>
    </citation>
    <scope>NUCLEOTIDE SEQUENCE</scope>
    <source>
        <strain evidence="1">Duluth1</strain>
        <tissue evidence="1">Whole animal</tissue>
    </source>
</reference>
<gene>
    <name evidence="1" type="ORF">DPMN_062984</name>
</gene>
<keyword evidence="2" id="KW-1185">Reference proteome</keyword>
<evidence type="ECO:0000313" key="1">
    <source>
        <dbReference type="EMBL" id="KAH3720091.1"/>
    </source>
</evidence>
<comment type="caution">
    <text evidence="1">The sequence shown here is derived from an EMBL/GenBank/DDBJ whole genome shotgun (WGS) entry which is preliminary data.</text>
</comment>
<name>A0A9D4CAK7_DREPO</name>
<dbReference type="AlphaFoldDB" id="A0A9D4CAK7"/>
<protein>
    <submittedName>
        <fullName evidence="1">Uncharacterized protein</fullName>
    </submittedName>
</protein>
<proteinExistence type="predicted"/>
<organism evidence="1 2">
    <name type="scientific">Dreissena polymorpha</name>
    <name type="common">Zebra mussel</name>
    <name type="synonym">Mytilus polymorpha</name>
    <dbReference type="NCBI Taxonomy" id="45954"/>
    <lineage>
        <taxon>Eukaryota</taxon>
        <taxon>Metazoa</taxon>
        <taxon>Spiralia</taxon>
        <taxon>Lophotrochozoa</taxon>
        <taxon>Mollusca</taxon>
        <taxon>Bivalvia</taxon>
        <taxon>Autobranchia</taxon>
        <taxon>Heteroconchia</taxon>
        <taxon>Euheterodonta</taxon>
        <taxon>Imparidentia</taxon>
        <taxon>Neoheterodontei</taxon>
        <taxon>Myida</taxon>
        <taxon>Dreissenoidea</taxon>
        <taxon>Dreissenidae</taxon>
        <taxon>Dreissena</taxon>
    </lineage>
</organism>
<evidence type="ECO:0000313" key="2">
    <source>
        <dbReference type="Proteomes" id="UP000828390"/>
    </source>
</evidence>
<accession>A0A9D4CAK7</accession>
<reference evidence="1" key="2">
    <citation type="submission" date="2020-11" db="EMBL/GenBank/DDBJ databases">
        <authorList>
            <person name="McCartney M.A."/>
            <person name="Auch B."/>
            <person name="Kono T."/>
            <person name="Mallez S."/>
            <person name="Becker A."/>
            <person name="Gohl D.M."/>
            <person name="Silverstein K.A.T."/>
            <person name="Koren S."/>
            <person name="Bechman K.B."/>
            <person name="Herman A."/>
            <person name="Abrahante J.E."/>
            <person name="Garbe J."/>
        </authorList>
    </citation>
    <scope>NUCLEOTIDE SEQUENCE</scope>
    <source>
        <strain evidence="1">Duluth1</strain>
        <tissue evidence="1">Whole animal</tissue>
    </source>
</reference>
<sequence>MQSKDIQTTICFADDTKLGHEVKVRRMVTGDNSSYHDTLMMRDALEILARPKYTFNHVGMYTVGKLSKNFA</sequence>